<dbReference type="PROSITE" id="PS00216">
    <property type="entry name" value="SUGAR_TRANSPORT_1"/>
    <property type="match status" value="1"/>
</dbReference>
<keyword evidence="11" id="KW-1185">Reference proteome</keyword>
<evidence type="ECO:0000256" key="4">
    <source>
        <dbReference type="ARBA" id="ARBA00022692"/>
    </source>
</evidence>
<feature type="transmembrane region" description="Helical" evidence="8">
    <location>
        <begin position="297"/>
        <end position="318"/>
    </location>
</feature>
<evidence type="ECO:0000256" key="8">
    <source>
        <dbReference type="SAM" id="Phobius"/>
    </source>
</evidence>
<feature type="transmembrane region" description="Helical" evidence="8">
    <location>
        <begin position="178"/>
        <end position="199"/>
    </location>
</feature>
<feature type="transmembrane region" description="Helical" evidence="8">
    <location>
        <begin position="237"/>
        <end position="255"/>
    </location>
</feature>
<dbReference type="PROSITE" id="PS00217">
    <property type="entry name" value="SUGAR_TRANSPORT_2"/>
    <property type="match status" value="1"/>
</dbReference>
<sequence length="811" mass="89892">MSLASRWDSRHDSLNTGHDVDLTDAIASSNTITAYTATNNSLMERPAFQSPSGTECTKKDKGKGTTNLPQGNSGSIITANSIDSEEKFREKIGDSILPVFPSLKSMKSNRKKQIINARTRKEKKIKSSFMGVYVGLLTAVGGFLYGYDTGVTNGLLEMDFVKQNFSKNGINFNSGEKAILTSIISLGTILGSLLSPYISDNYGRRFCLVWALITFFCIGIILQVSHASFALLLSGRFINGIAVGIISSVIPLFQAEVSPRWIRGSIISFYQWAITWGLLVSSAISQGTRHIDDDRCYRIPIGLQFVWCGILTIGLISLPESPRFYVMHDDIDGAIISLSRLRRLNIDDTELVEELIEIKASHDYETSDGATSYLDCFRSSPSRVHQVTRMLTGISLQTFQQCSGINFIFYYGVNFFVATGIQESYLMSFVTYAVNVAFTIPGILFVDKIGRRKLLIFGGIGMIISNYIIAIVGLFADTVVMNKVMLTFVCTFIACFASSWGPVVWVVTGELYSLSIRQKAVSLSASTNWIVNFVFAYSTPYLIDPGNHVAALGTKIFFMWGSFNVLGLIVTIFFVYETKGLMLEEIDELYRTCSSALKSGKYNKEIQSMSKMNQEKFESSDQQRPETGTLVNASGNDIGDTNNSIEMVPAAITRIRTDITYSDDSEAGLSQNRSNDSNGLTPMEYLSRWEQQNQRANILSDNIITRQDVLPLSDSDDDISNGSSQSSHDRNFLFDHGLYGDDPNRAFRQMEAEGAEDGGAEIGRGADHDEEQYRRNLREIVQEVSEQTGININLRGVDEDGENTGHTTDIV</sequence>
<feature type="compositionally biased region" description="Basic and acidic residues" evidence="7">
    <location>
        <begin position="727"/>
        <end position="737"/>
    </location>
</feature>
<evidence type="ECO:0000256" key="2">
    <source>
        <dbReference type="ARBA" id="ARBA00010992"/>
    </source>
</evidence>
<dbReference type="STRING" id="763406.A0A1E3NM70"/>
<feature type="transmembrane region" description="Helical" evidence="8">
    <location>
        <begin position="454"/>
        <end position="474"/>
    </location>
</feature>
<accession>A0A1E3NM70</accession>
<dbReference type="PROSITE" id="PS50850">
    <property type="entry name" value="MFS"/>
    <property type="match status" value="1"/>
</dbReference>
<feature type="compositionally biased region" description="Basic and acidic residues" evidence="7">
    <location>
        <begin position="613"/>
        <end position="624"/>
    </location>
</feature>
<dbReference type="GO" id="GO:0016020">
    <property type="term" value="C:membrane"/>
    <property type="evidence" value="ECO:0007669"/>
    <property type="project" value="UniProtKB-SubCell"/>
</dbReference>
<feature type="transmembrane region" description="Helical" evidence="8">
    <location>
        <begin position="267"/>
        <end position="285"/>
    </location>
</feature>
<comment type="subcellular location">
    <subcellularLocation>
        <location evidence="1">Membrane</location>
        <topology evidence="1">Multi-pass membrane protein</topology>
    </subcellularLocation>
</comment>
<dbReference type="RefSeq" id="XP_019018337.1">
    <property type="nucleotide sequence ID" value="XM_019160717.1"/>
</dbReference>
<evidence type="ECO:0000256" key="7">
    <source>
        <dbReference type="SAM" id="MobiDB-lite"/>
    </source>
</evidence>
<keyword evidence="6 8" id="KW-0472">Membrane</keyword>
<feature type="region of interest" description="Disordered" evidence="7">
    <location>
        <begin position="715"/>
        <end position="737"/>
    </location>
</feature>
<feature type="transmembrane region" description="Helical" evidence="8">
    <location>
        <begin position="206"/>
        <end position="225"/>
    </location>
</feature>
<dbReference type="EMBL" id="KV454002">
    <property type="protein sequence ID" value="ODQ47224.1"/>
    <property type="molecule type" value="Genomic_DNA"/>
</dbReference>
<feature type="region of interest" description="Disordered" evidence="7">
    <location>
        <begin position="44"/>
        <end position="74"/>
    </location>
</feature>
<dbReference type="SUPFAM" id="SSF103473">
    <property type="entry name" value="MFS general substrate transporter"/>
    <property type="match status" value="1"/>
</dbReference>
<evidence type="ECO:0000256" key="1">
    <source>
        <dbReference type="ARBA" id="ARBA00004141"/>
    </source>
</evidence>
<dbReference type="GeneID" id="30177404"/>
<keyword evidence="4 8" id="KW-0812">Transmembrane</keyword>
<dbReference type="NCBIfam" id="TIGR00879">
    <property type="entry name" value="SP"/>
    <property type="match status" value="1"/>
</dbReference>
<reference evidence="10 11" key="1">
    <citation type="journal article" date="2016" name="Proc. Natl. Acad. Sci. U.S.A.">
        <title>Comparative genomics of biotechnologically important yeasts.</title>
        <authorList>
            <person name="Riley R."/>
            <person name="Haridas S."/>
            <person name="Wolfe K.H."/>
            <person name="Lopes M.R."/>
            <person name="Hittinger C.T."/>
            <person name="Goeker M."/>
            <person name="Salamov A.A."/>
            <person name="Wisecaver J.H."/>
            <person name="Long T.M."/>
            <person name="Calvey C.H."/>
            <person name="Aerts A.L."/>
            <person name="Barry K.W."/>
            <person name="Choi C."/>
            <person name="Clum A."/>
            <person name="Coughlan A.Y."/>
            <person name="Deshpande S."/>
            <person name="Douglass A.P."/>
            <person name="Hanson S.J."/>
            <person name="Klenk H.-P."/>
            <person name="LaButti K.M."/>
            <person name="Lapidus A."/>
            <person name="Lindquist E.A."/>
            <person name="Lipzen A.M."/>
            <person name="Meier-Kolthoff J.P."/>
            <person name="Ohm R.A."/>
            <person name="Otillar R.P."/>
            <person name="Pangilinan J.L."/>
            <person name="Peng Y."/>
            <person name="Rokas A."/>
            <person name="Rosa C.A."/>
            <person name="Scheuner C."/>
            <person name="Sibirny A.A."/>
            <person name="Slot J.C."/>
            <person name="Stielow J.B."/>
            <person name="Sun H."/>
            <person name="Kurtzman C.P."/>
            <person name="Blackwell M."/>
            <person name="Grigoriev I.V."/>
            <person name="Jeffries T.W."/>
        </authorList>
    </citation>
    <scope>NUCLEOTIDE SEQUENCE [LARGE SCALE GENOMIC DNA]</scope>
    <source>
        <strain evidence="10 11">NRRL Y-2026</strain>
    </source>
</reference>
<dbReference type="Gene3D" id="1.20.1250.20">
    <property type="entry name" value="MFS general substrate transporter like domains"/>
    <property type="match status" value="1"/>
</dbReference>
<dbReference type="PRINTS" id="PR00171">
    <property type="entry name" value="SUGRTRNSPORT"/>
</dbReference>
<dbReference type="GO" id="GO:0005351">
    <property type="term" value="F:carbohydrate:proton symporter activity"/>
    <property type="evidence" value="ECO:0007669"/>
    <property type="project" value="TreeGrafter"/>
</dbReference>
<organism evidence="10 11">
    <name type="scientific">Pichia membranifaciens NRRL Y-2026</name>
    <dbReference type="NCBI Taxonomy" id="763406"/>
    <lineage>
        <taxon>Eukaryota</taxon>
        <taxon>Fungi</taxon>
        <taxon>Dikarya</taxon>
        <taxon>Ascomycota</taxon>
        <taxon>Saccharomycotina</taxon>
        <taxon>Pichiomycetes</taxon>
        <taxon>Pichiales</taxon>
        <taxon>Pichiaceae</taxon>
        <taxon>Pichia</taxon>
    </lineage>
</organism>
<protein>
    <recommendedName>
        <fullName evidence="9">Major facilitator superfamily (MFS) profile domain-containing protein</fullName>
    </recommendedName>
</protein>
<feature type="transmembrane region" description="Helical" evidence="8">
    <location>
        <begin position="128"/>
        <end position="147"/>
    </location>
</feature>
<feature type="compositionally biased region" description="Polar residues" evidence="7">
    <location>
        <begin position="625"/>
        <end position="643"/>
    </location>
</feature>
<dbReference type="InterPro" id="IPR005829">
    <property type="entry name" value="Sugar_transporter_CS"/>
</dbReference>
<dbReference type="Proteomes" id="UP000094455">
    <property type="component" value="Unassembled WGS sequence"/>
</dbReference>
<feature type="transmembrane region" description="Helical" evidence="8">
    <location>
        <begin position="390"/>
        <end position="413"/>
    </location>
</feature>
<feature type="transmembrane region" description="Helical" evidence="8">
    <location>
        <begin position="425"/>
        <end position="447"/>
    </location>
</feature>
<feature type="transmembrane region" description="Helical" evidence="8">
    <location>
        <begin position="486"/>
        <end position="508"/>
    </location>
</feature>
<dbReference type="InterPro" id="IPR020846">
    <property type="entry name" value="MFS_dom"/>
</dbReference>
<gene>
    <name evidence="10" type="ORF">PICMEDRAFT_15211</name>
</gene>
<dbReference type="InterPro" id="IPR036259">
    <property type="entry name" value="MFS_trans_sf"/>
</dbReference>
<dbReference type="AlphaFoldDB" id="A0A1E3NM70"/>
<comment type="similarity">
    <text evidence="2">Belongs to the major facilitator superfamily. Sugar transporter (TC 2.A.1.1) family.</text>
</comment>
<dbReference type="PANTHER" id="PTHR48022">
    <property type="entry name" value="PLASTIDIC GLUCOSE TRANSPORTER 4"/>
    <property type="match status" value="1"/>
</dbReference>
<evidence type="ECO:0000256" key="3">
    <source>
        <dbReference type="ARBA" id="ARBA00022448"/>
    </source>
</evidence>
<keyword evidence="5 8" id="KW-1133">Transmembrane helix</keyword>
<feature type="transmembrane region" description="Helical" evidence="8">
    <location>
        <begin position="520"/>
        <end position="537"/>
    </location>
</feature>
<dbReference type="InterPro" id="IPR005828">
    <property type="entry name" value="MFS_sugar_transport-like"/>
</dbReference>
<feature type="domain" description="Major facilitator superfamily (MFS) profile" evidence="9">
    <location>
        <begin position="134"/>
        <end position="579"/>
    </location>
</feature>
<evidence type="ECO:0000256" key="5">
    <source>
        <dbReference type="ARBA" id="ARBA00022989"/>
    </source>
</evidence>
<proteinExistence type="inferred from homology"/>
<evidence type="ECO:0000313" key="11">
    <source>
        <dbReference type="Proteomes" id="UP000094455"/>
    </source>
</evidence>
<dbReference type="PANTHER" id="PTHR48022:SF16">
    <property type="entry name" value="HIGH GLUCOSE SENSOR RGT2-RELATED"/>
    <property type="match status" value="1"/>
</dbReference>
<dbReference type="OrthoDB" id="6612291at2759"/>
<feature type="compositionally biased region" description="Polar residues" evidence="7">
    <location>
        <begin position="64"/>
        <end position="74"/>
    </location>
</feature>
<dbReference type="InterPro" id="IPR050360">
    <property type="entry name" value="MFS_Sugar_Transporters"/>
</dbReference>
<evidence type="ECO:0000256" key="6">
    <source>
        <dbReference type="ARBA" id="ARBA00023136"/>
    </source>
</evidence>
<dbReference type="InterPro" id="IPR003663">
    <property type="entry name" value="Sugar/inositol_transpt"/>
</dbReference>
<name>A0A1E3NM70_9ASCO</name>
<dbReference type="Pfam" id="PF00083">
    <property type="entry name" value="Sugar_tr"/>
    <property type="match status" value="1"/>
</dbReference>
<feature type="transmembrane region" description="Helical" evidence="8">
    <location>
        <begin position="557"/>
        <end position="576"/>
    </location>
</feature>
<evidence type="ECO:0000259" key="9">
    <source>
        <dbReference type="PROSITE" id="PS50850"/>
    </source>
</evidence>
<keyword evidence="3" id="KW-0813">Transport</keyword>
<dbReference type="CDD" id="cd17356">
    <property type="entry name" value="MFS_HXT"/>
    <property type="match status" value="1"/>
</dbReference>
<feature type="region of interest" description="Disordered" evidence="7">
    <location>
        <begin position="610"/>
        <end position="643"/>
    </location>
</feature>
<evidence type="ECO:0000313" key="10">
    <source>
        <dbReference type="EMBL" id="ODQ47224.1"/>
    </source>
</evidence>